<dbReference type="Proteomes" id="UP000694408">
    <property type="component" value="Unplaced"/>
</dbReference>
<comment type="catalytic activity">
    <reaction evidence="17">
        <text>Ca(2+)(in) = Ca(2+)(out)</text>
        <dbReference type="Rhea" id="RHEA:29671"/>
        <dbReference type="ChEBI" id="CHEBI:29108"/>
    </reaction>
</comment>
<dbReference type="InterPro" id="IPR001320">
    <property type="entry name" value="Iontro_rcpt_C"/>
</dbReference>
<dbReference type="InterPro" id="IPR001508">
    <property type="entry name" value="Iono_Glu_rcpt_met"/>
</dbReference>
<dbReference type="Pfam" id="PF10613">
    <property type="entry name" value="Lig_chan-Glu_bd"/>
    <property type="match status" value="1"/>
</dbReference>
<evidence type="ECO:0000256" key="15">
    <source>
        <dbReference type="ARBA" id="ARBA00023303"/>
    </source>
</evidence>
<feature type="site" description="Interaction with the cone snail toxin Con-ikot-ikot" evidence="19">
    <location>
        <position position="650"/>
    </location>
</feature>
<feature type="domain" description="Ionotropic glutamate receptor L-glutamate and glycine-binding" evidence="24">
    <location>
        <begin position="398"/>
        <end position="462"/>
    </location>
</feature>
<keyword evidence="12" id="KW-0325">Glycoprotein</keyword>
<keyword evidence="9 21" id="KW-0472">Membrane</keyword>
<feature type="signal peptide" evidence="22">
    <location>
        <begin position="1"/>
        <end position="37"/>
    </location>
</feature>
<evidence type="ECO:0000256" key="14">
    <source>
        <dbReference type="ARBA" id="ARBA00023286"/>
    </source>
</evidence>
<organism evidence="25 26">
    <name type="scientific">Junco hyemalis</name>
    <name type="common">Dark-eyed junco</name>
    <dbReference type="NCBI Taxonomy" id="40217"/>
    <lineage>
        <taxon>Eukaryota</taxon>
        <taxon>Metazoa</taxon>
        <taxon>Chordata</taxon>
        <taxon>Craniata</taxon>
        <taxon>Vertebrata</taxon>
        <taxon>Euteleostomi</taxon>
        <taxon>Archelosauria</taxon>
        <taxon>Archosauria</taxon>
        <taxon>Dinosauria</taxon>
        <taxon>Saurischia</taxon>
        <taxon>Theropoda</taxon>
        <taxon>Coelurosauria</taxon>
        <taxon>Aves</taxon>
        <taxon>Neognathae</taxon>
        <taxon>Neoaves</taxon>
        <taxon>Telluraves</taxon>
        <taxon>Australaves</taxon>
        <taxon>Passeriformes</taxon>
        <taxon>Passerellidae</taxon>
        <taxon>Junco</taxon>
    </lineage>
</organism>
<evidence type="ECO:0000259" key="24">
    <source>
        <dbReference type="SMART" id="SM00918"/>
    </source>
</evidence>
<keyword evidence="1 21" id="KW-0813">Transport</keyword>
<keyword evidence="14 21" id="KW-1071">Ligand-gated ion channel</keyword>
<comment type="similarity">
    <text evidence="21">Belongs to the glutamate-gated ion channel (TC 1.A.10.1) family.</text>
</comment>
<dbReference type="InterPro" id="IPR015683">
    <property type="entry name" value="Ionotropic_Glu_rcpt"/>
</dbReference>
<keyword evidence="10 20" id="KW-1015">Disulfide bond</keyword>
<feature type="transmembrane region" description="Helical" evidence="21">
    <location>
        <begin position="594"/>
        <end position="616"/>
    </location>
</feature>
<evidence type="ECO:0000256" key="10">
    <source>
        <dbReference type="ARBA" id="ARBA00023157"/>
    </source>
</evidence>
<keyword evidence="11 21" id="KW-0675">Receptor</keyword>
<feature type="binding site" evidence="18">
    <location>
        <position position="693"/>
    </location>
    <ligand>
        <name>L-glutamate</name>
        <dbReference type="ChEBI" id="CHEBI:29985"/>
    </ligand>
</feature>
<dbReference type="Gene3D" id="3.40.190.10">
    <property type="entry name" value="Periplasmic binding protein-like II"/>
    <property type="match status" value="1"/>
</dbReference>
<sequence>MASGLGPRWPRRAAPGGGGGLLLLLLCAAAGLPRSAQQVLRIGGIFETVENEPVNIEELAFKFAVTNINRNRTLMPNTTLTYDIQRINLFDSFEASRRACDQLALGVAALFGPAHSSSVSAVQSICNALEVPHIQTRWKHPTVDNRDAFYINLYPDYAAISRAVLDLVLYFNWKIVTVVYEDSTGLIRLQELIKAPSRYNIKIKIRQLPSGNKDARPLLKEMKKGKEFYVIFDCSHETAAEILKQILSMGMMTEYYHYFFTTLDLFALDLEPYRYSGVNMTGFRLLNIDNPHVSAVVDKWSMERLQAPPKPDSGLRDGTMTARWEGLTGRITFNKTDGLRKDFDLDIISLKEEGTEKIGVWNSYSGLNMTDSNKDRSTNITDSLANRTLIVTTILEDPYVMYKKSDKPLYGNDRFEGYCLDLLKELSNILGFIYEVKLVSDGKYGAQNDKGEWNGMVKELIDHKADLAVAPLTITYVREKVIDFSKPFMTLGISILYRKPNGTNPGVFSFLNPLSPDIWMYVLLACLGVSCVLFVIARFTPYEWYNPHPCNPDSDVVENNFTLLNSFWFGVGALMQQGSELMPKALSTRIVGGIWWFFTLIIISSYTANLAAFLTVERMESPIDSADDLAKQTKIEYGAVRDGSTMTFFKKSKISTYEKMWAFMSSRQQTALVKNNDEGIQRVLTTDYALLMESTSIEYVTQRNCNLTQIGGLIDSKGYGVGTPIGSPYRDKITIAILQLQEEGKLHMMKEKWWRGNGCPEEDSKEASALGVENIGGIFIVLAAGLVLSVFVAIGEFIYKSRKNSDIEQCLSFNAIMEELGISLKHQKKLKKRSRTKGKSSFPSILTCQQRRTLRKETMA</sequence>
<feature type="binding site" evidence="18">
    <location>
        <position position="473"/>
    </location>
    <ligand>
        <name>L-glutamate</name>
        <dbReference type="ChEBI" id="CHEBI:29985"/>
    </ligand>
</feature>
<evidence type="ECO:0000256" key="22">
    <source>
        <dbReference type="SAM" id="SignalP"/>
    </source>
</evidence>
<evidence type="ECO:0000256" key="20">
    <source>
        <dbReference type="PIRSR" id="PIRSR601508-3"/>
    </source>
</evidence>
<comment type="function">
    <text evidence="21">Receptor for glutamate that functions as a ligand-gated ion channel in the central nervous system and plays an important role in excitatory synaptic transmission. L-glutamate acts as an excitatory neurotransmitter at many synapses in the central nervous system.</text>
</comment>
<feature type="transmembrane region" description="Helical" evidence="21">
    <location>
        <begin position="518"/>
        <end position="537"/>
    </location>
</feature>
<dbReference type="PANTHER" id="PTHR18966">
    <property type="entry name" value="IONOTROPIC GLUTAMATE RECEPTOR"/>
    <property type="match status" value="1"/>
</dbReference>
<feature type="site" description="Crucial to convey clamshell closure to channel opening" evidence="19">
    <location>
        <position position="623"/>
    </location>
</feature>
<feature type="binding site" evidence="18">
    <location>
        <position position="471"/>
    </location>
    <ligand>
        <name>L-glutamate</name>
        <dbReference type="ChEBI" id="CHEBI:29985"/>
    </ligand>
</feature>
<evidence type="ECO:0000256" key="18">
    <source>
        <dbReference type="PIRSR" id="PIRSR601508-1"/>
    </source>
</evidence>
<dbReference type="InterPro" id="IPR019594">
    <property type="entry name" value="Glu/Gly-bd"/>
</dbReference>
<dbReference type="GO" id="GO:0045211">
    <property type="term" value="C:postsynaptic membrane"/>
    <property type="evidence" value="ECO:0007669"/>
    <property type="project" value="UniProtKB-SubCell"/>
</dbReference>
<dbReference type="Gene3D" id="1.10.287.70">
    <property type="match status" value="1"/>
</dbReference>
<feature type="binding site" evidence="18">
    <location>
        <position position="644"/>
    </location>
    <ligand>
        <name>L-glutamate</name>
        <dbReference type="ChEBI" id="CHEBI:29985"/>
    </ligand>
</feature>
<keyword evidence="15 21" id="KW-0407">Ion channel</keyword>
<dbReference type="SUPFAM" id="SSF53850">
    <property type="entry name" value="Periplasmic binding protein-like II"/>
    <property type="match status" value="1"/>
</dbReference>
<dbReference type="InterPro" id="IPR028082">
    <property type="entry name" value="Peripla_BP_I"/>
</dbReference>
<keyword evidence="4 21" id="KW-0812">Transmembrane</keyword>
<dbReference type="GO" id="GO:0015276">
    <property type="term" value="F:ligand-gated monoatomic ion channel activity"/>
    <property type="evidence" value="ECO:0007669"/>
    <property type="project" value="InterPro"/>
</dbReference>
<dbReference type="Pfam" id="PF00060">
    <property type="entry name" value="Lig_chan"/>
    <property type="match status" value="1"/>
</dbReference>
<keyword evidence="5 22" id="KW-0732">Signal</keyword>
<evidence type="ECO:0000256" key="5">
    <source>
        <dbReference type="ARBA" id="ARBA00022729"/>
    </source>
</evidence>
<evidence type="ECO:0000256" key="1">
    <source>
        <dbReference type="ARBA" id="ARBA00022448"/>
    </source>
</evidence>
<comment type="subcellular location">
    <subcellularLocation>
        <location evidence="16 21">Postsynaptic cell membrane</location>
        <topology evidence="16 21">Multi-pass membrane protein</topology>
    </subcellularLocation>
</comment>
<keyword evidence="7 21" id="KW-0770">Synapse</keyword>
<evidence type="ECO:0000256" key="7">
    <source>
        <dbReference type="ARBA" id="ARBA00023018"/>
    </source>
</evidence>
<dbReference type="InterPro" id="IPR001828">
    <property type="entry name" value="ANF_lig-bd_rcpt"/>
</dbReference>
<reference evidence="25" key="1">
    <citation type="submission" date="2025-08" db="UniProtKB">
        <authorList>
            <consortium name="Ensembl"/>
        </authorList>
    </citation>
    <scope>IDENTIFICATION</scope>
</reference>
<reference evidence="25" key="2">
    <citation type="submission" date="2025-09" db="UniProtKB">
        <authorList>
            <consortium name="Ensembl"/>
        </authorList>
    </citation>
    <scope>IDENTIFICATION</scope>
</reference>
<feature type="binding site" evidence="18">
    <location>
        <position position="478"/>
    </location>
    <ligand>
        <name>L-glutamate</name>
        <dbReference type="ChEBI" id="CHEBI:29985"/>
    </ligand>
</feature>
<keyword evidence="6 21" id="KW-1133">Transmembrane helix</keyword>
<dbReference type="SMART" id="SM00079">
    <property type="entry name" value="PBPe"/>
    <property type="match status" value="1"/>
</dbReference>
<dbReference type="AlphaFoldDB" id="A0A8C5JL17"/>
<keyword evidence="8 21" id="KW-0406">Ion transport</keyword>
<dbReference type="GO" id="GO:0038023">
    <property type="term" value="F:signaling receptor activity"/>
    <property type="evidence" value="ECO:0007669"/>
    <property type="project" value="InterPro"/>
</dbReference>
<evidence type="ECO:0000259" key="23">
    <source>
        <dbReference type="SMART" id="SM00079"/>
    </source>
</evidence>
<dbReference type="PRINTS" id="PR00177">
    <property type="entry name" value="NMDARECEPTOR"/>
</dbReference>
<dbReference type="FunFam" id="3.40.190.10:FF:000210">
    <property type="entry name" value="Glutamate receptor ionotropic, kainate 1"/>
    <property type="match status" value="1"/>
</dbReference>
<evidence type="ECO:0000256" key="8">
    <source>
        <dbReference type="ARBA" id="ARBA00023065"/>
    </source>
</evidence>
<keyword evidence="2 21" id="KW-1003">Cell membrane</keyword>
<evidence type="ECO:0000313" key="25">
    <source>
        <dbReference type="Ensembl" id="ENSJHYP00000020880.1"/>
    </source>
</evidence>
<feature type="domain" description="Ionotropic glutamate receptor C-terminal" evidence="23">
    <location>
        <begin position="388"/>
        <end position="756"/>
    </location>
</feature>
<keyword evidence="3" id="KW-0597">Phosphoprotein</keyword>
<dbReference type="SMART" id="SM00918">
    <property type="entry name" value="Lig_chan-Glu_bd"/>
    <property type="match status" value="1"/>
</dbReference>
<dbReference type="Pfam" id="PF01094">
    <property type="entry name" value="ANF_receptor"/>
    <property type="match status" value="1"/>
</dbReference>
<feature type="transmembrane region" description="Helical" evidence="21">
    <location>
        <begin position="775"/>
        <end position="799"/>
    </location>
</feature>
<feature type="binding site" evidence="18">
    <location>
        <position position="645"/>
    </location>
    <ligand>
        <name>L-glutamate</name>
        <dbReference type="ChEBI" id="CHEBI:29985"/>
    </ligand>
</feature>
<proteinExistence type="inferred from homology"/>
<dbReference type="CDD" id="cd06382">
    <property type="entry name" value="PBP1_iGluR_Kainate"/>
    <property type="match status" value="1"/>
</dbReference>
<keyword evidence="13 21" id="KW-0628">Postsynaptic cell membrane</keyword>
<protein>
    <recommendedName>
        <fullName evidence="21">Glutamate receptor</fullName>
    </recommendedName>
</protein>
<evidence type="ECO:0000313" key="26">
    <source>
        <dbReference type="Proteomes" id="UP000694408"/>
    </source>
</evidence>
<feature type="disulfide bond" evidence="20">
    <location>
        <begin position="705"/>
        <end position="759"/>
    </location>
</feature>
<evidence type="ECO:0000256" key="16">
    <source>
        <dbReference type="ARBA" id="ARBA00034104"/>
    </source>
</evidence>
<dbReference type="FunFam" id="3.40.50.2300:FF:000010">
    <property type="entry name" value="Glutamate ionotropic receptor kainate type subunit 1"/>
    <property type="match status" value="1"/>
</dbReference>
<evidence type="ECO:0000256" key="11">
    <source>
        <dbReference type="ARBA" id="ARBA00023170"/>
    </source>
</evidence>
<name>A0A8C5JL17_JUNHY</name>
<keyword evidence="26" id="KW-1185">Reference proteome</keyword>
<evidence type="ECO:0000256" key="19">
    <source>
        <dbReference type="PIRSR" id="PIRSR601508-2"/>
    </source>
</evidence>
<evidence type="ECO:0000256" key="2">
    <source>
        <dbReference type="ARBA" id="ARBA00022475"/>
    </source>
</evidence>
<evidence type="ECO:0000256" key="3">
    <source>
        <dbReference type="ARBA" id="ARBA00022553"/>
    </source>
</evidence>
<evidence type="ECO:0000256" key="9">
    <source>
        <dbReference type="ARBA" id="ARBA00023136"/>
    </source>
</evidence>
<evidence type="ECO:0000256" key="4">
    <source>
        <dbReference type="ARBA" id="ARBA00022692"/>
    </source>
</evidence>
<evidence type="ECO:0000256" key="17">
    <source>
        <dbReference type="ARBA" id="ARBA00036634"/>
    </source>
</evidence>
<evidence type="ECO:0000256" key="13">
    <source>
        <dbReference type="ARBA" id="ARBA00023257"/>
    </source>
</evidence>
<dbReference type="Gene3D" id="3.40.50.2300">
    <property type="match status" value="3"/>
</dbReference>
<evidence type="ECO:0000256" key="21">
    <source>
        <dbReference type="RuleBase" id="RU367118"/>
    </source>
</evidence>
<evidence type="ECO:0000256" key="12">
    <source>
        <dbReference type="ARBA" id="ARBA00023180"/>
    </source>
</evidence>
<dbReference type="SUPFAM" id="SSF53822">
    <property type="entry name" value="Periplasmic binding protein-like I"/>
    <property type="match status" value="1"/>
</dbReference>
<dbReference type="FunFam" id="1.10.287.70:FF:000010">
    <property type="entry name" value="Putative glutamate receptor ionotropic kainate 1"/>
    <property type="match status" value="1"/>
</dbReference>
<accession>A0A8C5JL17</accession>
<dbReference type="FunFam" id="3.40.190.10:FF:000240">
    <property type="entry name" value="Glutamate receptor ionotropic, kainate 2"/>
    <property type="match status" value="1"/>
</dbReference>
<feature type="chain" id="PRO_5034315977" description="Glutamate receptor" evidence="22">
    <location>
        <begin position="38"/>
        <end position="860"/>
    </location>
</feature>
<dbReference type="Ensembl" id="ENSJHYT00000025164.1">
    <property type="protein sequence ID" value="ENSJHYP00000020880.1"/>
    <property type="gene ID" value="ENSJHYG00000015791.1"/>
</dbReference>
<evidence type="ECO:0000256" key="6">
    <source>
        <dbReference type="ARBA" id="ARBA00022989"/>
    </source>
</evidence>